<dbReference type="AlphaFoldDB" id="A0AAU7WAR3"/>
<organism evidence="2">
    <name type="scientific">Agromyces sp. G08B096</name>
    <dbReference type="NCBI Taxonomy" id="3156399"/>
    <lineage>
        <taxon>Bacteria</taxon>
        <taxon>Bacillati</taxon>
        <taxon>Actinomycetota</taxon>
        <taxon>Actinomycetes</taxon>
        <taxon>Micrococcales</taxon>
        <taxon>Microbacteriaceae</taxon>
        <taxon>Agromyces</taxon>
    </lineage>
</organism>
<sequence length="172" mass="18664">MSSPARRSLRTAIAALALAAVIPLAGCTAILEQFMPKPQAERDDTTQEVVEEGNLDVFTLRVGDCLSSVDEGEVSEVPVVPCDQPHDDEVYGTHQLTGDEFPGEDQIQQLSDEGCLAQFEAFAGIAYDVSTLDFYSYRPTQQSWEQLDDREVACVIYDPAGPVTGTLQGAAY</sequence>
<reference evidence="2" key="1">
    <citation type="submission" date="2024-05" db="EMBL/GenBank/DDBJ databases">
        <authorList>
            <person name="Yu L."/>
        </authorList>
    </citation>
    <scope>NUCLEOTIDE SEQUENCE</scope>
    <source>
        <strain evidence="2">G08B096</strain>
    </source>
</reference>
<protein>
    <submittedName>
        <fullName evidence="2">Septum formation family protein</fullName>
    </submittedName>
</protein>
<gene>
    <name evidence="2" type="ORF">ABIQ69_06600</name>
</gene>
<dbReference type="Pfam" id="PF13845">
    <property type="entry name" value="Septum_form"/>
    <property type="match status" value="1"/>
</dbReference>
<dbReference type="RefSeq" id="WP_350349575.1">
    <property type="nucleotide sequence ID" value="NZ_CP158374.1"/>
</dbReference>
<name>A0AAU7WAR3_9MICO</name>
<proteinExistence type="predicted"/>
<dbReference type="EMBL" id="CP158374">
    <property type="protein sequence ID" value="XBX83573.1"/>
    <property type="molecule type" value="Genomic_DNA"/>
</dbReference>
<accession>A0AAU7WAR3</accession>
<evidence type="ECO:0000313" key="2">
    <source>
        <dbReference type="EMBL" id="XBX83573.1"/>
    </source>
</evidence>
<dbReference type="InterPro" id="IPR026004">
    <property type="entry name" value="Septum_form"/>
</dbReference>
<evidence type="ECO:0000259" key="1">
    <source>
        <dbReference type="Pfam" id="PF13845"/>
    </source>
</evidence>
<feature type="domain" description="Septum formation-related" evidence="1">
    <location>
        <begin position="63"/>
        <end position="156"/>
    </location>
</feature>